<dbReference type="PANTHER" id="PTHR32332">
    <property type="entry name" value="2-NITROPROPANE DIOXYGENASE"/>
    <property type="match status" value="1"/>
</dbReference>
<evidence type="ECO:0000256" key="3">
    <source>
        <dbReference type="ARBA" id="ARBA00023002"/>
    </source>
</evidence>
<keyword evidence="1" id="KW-0285">Flavoprotein</keyword>
<dbReference type="PANTHER" id="PTHR32332:SF31">
    <property type="entry name" value="2-NITROPROPANE DIOXYGENASE FAMILY, PUTATIVE (AFU_ORTHOLOGUE AFUA_2G09850)-RELATED"/>
    <property type="match status" value="1"/>
</dbReference>
<proteinExistence type="predicted"/>
<keyword evidence="2" id="KW-0288">FMN</keyword>
<accession>A0A9P3GAK8</accession>
<keyword evidence="3" id="KW-0560">Oxidoreductase</keyword>
<protein>
    <submittedName>
        <fullName evidence="4">Nitronate monooxygenase</fullName>
    </submittedName>
</protein>
<evidence type="ECO:0000313" key="5">
    <source>
        <dbReference type="Proteomes" id="UP000703269"/>
    </source>
</evidence>
<keyword evidence="4" id="KW-0503">Monooxygenase</keyword>
<organism evidence="4 5">
    <name type="scientific">Phanerochaete sordida</name>
    <dbReference type="NCBI Taxonomy" id="48140"/>
    <lineage>
        <taxon>Eukaryota</taxon>
        <taxon>Fungi</taxon>
        <taxon>Dikarya</taxon>
        <taxon>Basidiomycota</taxon>
        <taxon>Agaricomycotina</taxon>
        <taxon>Agaricomycetes</taxon>
        <taxon>Polyporales</taxon>
        <taxon>Phanerochaetaceae</taxon>
        <taxon>Phanerochaete</taxon>
    </lineage>
</organism>
<dbReference type="AlphaFoldDB" id="A0A9P3GAK8"/>
<gene>
    <name evidence="4" type="ORF">PsYK624_072460</name>
</gene>
<evidence type="ECO:0000313" key="4">
    <source>
        <dbReference type="EMBL" id="GJE91097.1"/>
    </source>
</evidence>
<sequence>MARVLTQLTRLLDTKVPVICAPMANVGAAKLAVEATLGGAFGFMGAGYWPAQKVKEELAYATEALNSAGRVRPDGKIPVGIAFFGYKLDQNEKAASEVLDLALAAKVQAIWLSFGDNLGRWVEYVRTKDSSTPRTLLFILANTVEEGLAAKQLGADVIVAQGIESGGHGSSHAPSVFSLVSSLVPQLADGPPLLAAGGIAHGGQVAAFLTLGAAGAVLGTRFLLTPESLYSDTQKAALLRARAADTVRTTAFDEARATLGWPAGVDGRGLRNALVADFAAGADVAALRARFADNARAGGDPAYAVIWAGTGVGEMREIKGAQDIVRQLHREIIDRLSATQQLLDGPQTRL</sequence>
<evidence type="ECO:0000256" key="1">
    <source>
        <dbReference type="ARBA" id="ARBA00022630"/>
    </source>
</evidence>
<dbReference type="SUPFAM" id="SSF51412">
    <property type="entry name" value="Inosine monophosphate dehydrogenase (IMPDH)"/>
    <property type="match status" value="1"/>
</dbReference>
<dbReference type="CDD" id="cd04730">
    <property type="entry name" value="NPD_like"/>
    <property type="match status" value="1"/>
</dbReference>
<name>A0A9P3GAK8_9APHY</name>
<dbReference type="EMBL" id="BPQB01000019">
    <property type="protein sequence ID" value="GJE91097.1"/>
    <property type="molecule type" value="Genomic_DNA"/>
</dbReference>
<dbReference type="OrthoDB" id="2349068at2759"/>
<dbReference type="Gene3D" id="3.20.20.70">
    <property type="entry name" value="Aldolase class I"/>
    <property type="match status" value="1"/>
</dbReference>
<comment type="caution">
    <text evidence="4">The sequence shown here is derived from an EMBL/GenBank/DDBJ whole genome shotgun (WGS) entry which is preliminary data.</text>
</comment>
<evidence type="ECO:0000256" key="2">
    <source>
        <dbReference type="ARBA" id="ARBA00022643"/>
    </source>
</evidence>
<dbReference type="Proteomes" id="UP000703269">
    <property type="component" value="Unassembled WGS sequence"/>
</dbReference>
<dbReference type="GO" id="GO:0018580">
    <property type="term" value="F:nitronate monooxygenase activity"/>
    <property type="evidence" value="ECO:0007669"/>
    <property type="project" value="InterPro"/>
</dbReference>
<dbReference type="InterPro" id="IPR013785">
    <property type="entry name" value="Aldolase_TIM"/>
</dbReference>
<keyword evidence="5" id="KW-1185">Reference proteome</keyword>
<dbReference type="Pfam" id="PF03060">
    <property type="entry name" value="NMO"/>
    <property type="match status" value="1"/>
</dbReference>
<reference evidence="4 5" key="1">
    <citation type="submission" date="2021-08" db="EMBL/GenBank/DDBJ databases">
        <title>Draft Genome Sequence of Phanerochaete sordida strain YK-624.</title>
        <authorList>
            <person name="Mori T."/>
            <person name="Dohra H."/>
            <person name="Suzuki T."/>
            <person name="Kawagishi H."/>
            <person name="Hirai H."/>
        </authorList>
    </citation>
    <scope>NUCLEOTIDE SEQUENCE [LARGE SCALE GENOMIC DNA]</scope>
    <source>
        <strain evidence="4 5">YK-624</strain>
    </source>
</reference>
<dbReference type="InterPro" id="IPR004136">
    <property type="entry name" value="NMO"/>
</dbReference>